<comment type="caution">
    <text evidence="2">The sequence shown here is derived from an EMBL/GenBank/DDBJ whole genome shotgun (WGS) entry which is preliminary data.</text>
</comment>
<organism evidence="2 3">
    <name type="scientific">Sedimentitalea xiamensis</name>
    <dbReference type="NCBI Taxonomy" id="3050037"/>
    <lineage>
        <taxon>Bacteria</taxon>
        <taxon>Pseudomonadati</taxon>
        <taxon>Pseudomonadota</taxon>
        <taxon>Alphaproteobacteria</taxon>
        <taxon>Rhodobacterales</taxon>
        <taxon>Paracoccaceae</taxon>
        <taxon>Sedimentitalea</taxon>
    </lineage>
</organism>
<evidence type="ECO:0000313" key="3">
    <source>
        <dbReference type="Proteomes" id="UP001227126"/>
    </source>
</evidence>
<dbReference type="InterPro" id="IPR009956">
    <property type="entry name" value="Post-segregation_anti-tox_CcdA"/>
</dbReference>
<proteinExistence type="predicted"/>
<keyword evidence="3" id="KW-1185">Reference proteome</keyword>
<evidence type="ECO:0000313" key="2">
    <source>
        <dbReference type="EMBL" id="MDK3074662.1"/>
    </source>
</evidence>
<protein>
    <submittedName>
        <fullName evidence="2">Type II toxin-antitoxin system CcdA family antitoxin</fullName>
    </submittedName>
</protein>
<accession>A0ABT7FHR0</accession>
<dbReference type="EMBL" id="JASNJE010000023">
    <property type="protein sequence ID" value="MDK3074662.1"/>
    <property type="molecule type" value="Genomic_DNA"/>
</dbReference>
<keyword evidence="1" id="KW-1277">Toxin-antitoxin system</keyword>
<dbReference type="Pfam" id="PF07362">
    <property type="entry name" value="CcdA"/>
    <property type="match status" value="1"/>
</dbReference>
<evidence type="ECO:0000256" key="1">
    <source>
        <dbReference type="ARBA" id="ARBA00022649"/>
    </source>
</evidence>
<dbReference type="Proteomes" id="UP001227126">
    <property type="component" value="Unassembled WGS sequence"/>
</dbReference>
<reference evidence="2 3" key="1">
    <citation type="submission" date="2023-05" db="EMBL/GenBank/DDBJ databases">
        <title>Sedimentitalea sp. nov. JM2-8.</title>
        <authorList>
            <person name="Huang J."/>
        </authorList>
    </citation>
    <scope>NUCLEOTIDE SEQUENCE [LARGE SCALE GENOMIC DNA]</scope>
    <source>
        <strain evidence="2 3">JM2-8</strain>
    </source>
</reference>
<sequence length="90" mass="9820">MKTEGKPMVATRRKTSLTLDAEALDRARALGINVSAVAEAALLQAVAEARRQRWLDDNAEAFAAQRDWHEQNRHPLAGIIAAPGGSSWSR</sequence>
<name>A0ABT7FHR0_9RHOB</name>
<gene>
    <name evidence="2" type="ORF">QO034_16335</name>
</gene>